<sequence>MFGHAVMIIKLVRPVLSDGDSIGALLIKEDLEPQYGYSDPDQAEELQGLISAADVFAYYEEADLGYFRKMGGIPQTRINVKKLAMILFPREGNYRLYQLAEKLGIAKSENELDLISGILQKCEEKGRTFDLTFFSETADWLDHPELACFFQMLKSAVLKDYPDRPLRVIDQNDFPEEGLFYQPRKEQILEDKNWVLECFRQDGLLAAAMPGYESRDLQVEMAGKVIDGFLQSRNTVIEAGTGTGKSIAYLLPAVWWARKNQQKVVVATHTIPLQTQLDQKDLPFLHKILPFSFRGCVLKGKGNYYCRRNDQLERQKRTHFTGEEKTAFLSLFVWRLETRTGDLSELPQQPGMTSVWSSLGADSLCEPGRCPYAKSCYLLMARRRAEKADLIIINHSLLFSDVKTDNQIIPEYSYLIIDEAHNLYQTAISQLGFELSARSIDWLLNGIAGTGRLSLVAALTGLLRGEQFNLNGSELRDKIQSVSQSCLSLHEQSAELFSFFASVMGNQNGIILEEAYVGSEDLSFFYVGLENYLERFRTLKMVLESINKLLFSDNDQISTIKYDMIKNIVELGEMIKGLEDILKQDRQGRVTYLEKNNGIYLKHSCIDVSSIIRERILEKNASTVLTSATLSVNGNFDYFTKDIGLTENFQTVIYHSPFDYKENVTFCIVKGLDVSSAPGSLMAGEIAGFIGRAAALLKGRTLVLFTSYQLMQHVYHQSEHWAAAEGLDLLAQGINGRRESILRSFMENPRSVLMGTNSFWEGIDVPGEKLSCVIIVKLPFMSPSMPLVQARSNKLEEEGRNPFIELLLPEAVIRFRQGFGRLIRSGTDSGVMILLDDRVLKKYYGRYFLDALPIEQYFTGRSEEVLAKMNKLVAE</sequence>
<keyword evidence="10" id="KW-0411">Iron-sulfur</keyword>
<evidence type="ECO:0000256" key="8">
    <source>
        <dbReference type="ARBA" id="ARBA00022840"/>
    </source>
</evidence>
<keyword evidence="5" id="KW-0227">DNA damage</keyword>
<keyword evidence="4" id="KW-0547">Nucleotide-binding</keyword>
<evidence type="ECO:0000259" key="17">
    <source>
        <dbReference type="PROSITE" id="PS51192"/>
    </source>
</evidence>
<dbReference type="GO" id="GO:0006281">
    <property type="term" value="P:DNA repair"/>
    <property type="evidence" value="ECO:0007669"/>
    <property type="project" value="UniProtKB-KW"/>
</dbReference>
<dbReference type="PROSITE" id="PS51192">
    <property type="entry name" value="HELICASE_ATP_BIND_1"/>
    <property type="match status" value="1"/>
</dbReference>
<evidence type="ECO:0000256" key="11">
    <source>
        <dbReference type="ARBA" id="ARBA00023125"/>
    </source>
</evidence>
<gene>
    <name evidence="19" type="ordered locus">Sgly_2095</name>
</gene>
<reference evidence="20" key="2">
    <citation type="submission" date="2011-02" db="EMBL/GenBank/DDBJ databases">
        <title>The complete genome of Syntrophobotulus glycolicus DSM 8271.</title>
        <authorList>
            <person name="Lucas S."/>
            <person name="Copeland A."/>
            <person name="Lapidus A."/>
            <person name="Bruce D."/>
            <person name="Goodwin L."/>
            <person name="Pitluck S."/>
            <person name="Kyrpides N."/>
            <person name="Mavromatis K."/>
            <person name="Pagani I."/>
            <person name="Ivanova N."/>
            <person name="Mikhailova N."/>
            <person name="Chertkov O."/>
            <person name="Held B."/>
            <person name="Detter J.C."/>
            <person name="Tapia R."/>
            <person name="Han C."/>
            <person name="Land M."/>
            <person name="Hauser L."/>
            <person name="Markowitz V."/>
            <person name="Cheng J.-F."/>
            <person name="Hugenholtz P."/>
            <person name="Woyke T."/>
            <person name="Wu D."/>
            <person name="Spring S."/>
            <person name="Schroeder M."/>
            <person name="Brambilla E."/>
            <person name="Klenk H.-P."/>
            <person name="Eisen J.A."/>
        </authorList>
    </citation>
    <scope>NUCLEOTIDE SEQUENCE [LARGE SCALE GENOMIC DNA]</scope>
    <source>
        <strain evidence="20">DSM 8271 / FlGlyR</strain>
    </source>
</reference>
<keyword evidence="3" id="KW-0479">Metal-binding</keyword>
<evidence type="ECO:0000256" key="3">
    <source>
        <dbReference type="ARBA" id="ARBA00022723"/>
    </source>
</evidence>
<evidence type="ECO:0000256" key="12">
    <source>
        <dbReference type="ARBA" id="ARBA00023204"/>
    </source>
</evidence>
<accession>F0T242</accession>
<dbReference type="PANTHER" id="PTHR11472:SF34">
    <property type="entry name" value="REGULATOR OF TELOMERE ELONGATION HELICASE 1"/>
    <property type="match status" value="1"/>
</dbReference>
<dbReference type="SMART" id="SM00487">
    <property type="entry name" value="DEXDc"/>
    <property type="match status" value="1"/>
</dbReference>
<name>F0T242_SYNGF</name>
<evidence type="ECO:0000256" key="5">
    <source>
        <dbReference type="ARBA" id="ARBA00022763"/>
    </source>
</evidence>
<dbReference type="Proteomes" id="UP000007488">
    <property type="component" value="Chromosome"/>
</dbReference>
<dbReference type="Pfam" id="PF00270">
    <property type="entry name" value="DEAD"/>
    <property type="match status" value="1"/>
</dbReference>
<keyword evidence="8" id="KW-0067">ATP-binding</keyword>
<dbReference type="Gene3D" id="3.40.50.300">
    <property type="entry name" value="P-loop containing nucleotide triphosphate hydrolases"/>
    <property type="match status" value="2"/>
</dbReference>
<dbReference type="eggNOG" id="COG1199">
    <property type="taxonomic scope" value="Bacteria"/>
</dbReference>
<evidence type="ECO:0000259" key="18">
    <source>
        <dbReference type="PROSITE" id="PS51193"/>
    </source>
</evidence>
<dbReference type="EMBL" id="CP002547">
    <property type="protein sequence ID" value="ADY56386.1"/>
    <property type="molecule type" value="Genomic_DNA"/>
</dbReference>
<dbReference type="InterPro" id="IPR014001">
    <property type="entry name" value="Helicase_ATP-bd"/>
</dbReference>
<dbReference type="EC" id="5.6.2.3" evidence="15"/>
<dbReference type="GO" id="GO:0043139">
    <property type="term" value="F:5'-3' DNA helicase activity"/>
    <property type="evidence" value="ECO:0007669"/>
    <property type="project" value="UniProtKB-EC"/>
</dbReference>
<proteinExistence type="inferred from homology"/>
<evidence type="ECO:0000256" key="10">
    <source>
        <dbReference type="ARBA" id="ARBA00023014"/>
    </source>
</evidence>
<keyword evidence="11" id="KW-0238">DNA-binding</keyword>
<keyword evidence="2" id="KW-0004">4Fe-4S</keyword>
<dbReference type="KEGG" id="sgy:Sgly_2095"/>
<evidence type="ECO:0000256" key="4">
    <source>
        <dbReference type="ARBA" id="ARBA00022741"/>
    </source>
</evidence>
<comment type="similarity">
    <text evidence="14">Belongs to the helicase family. DinG subfamily.</text>
</comment>
<feature type="domain" description="Helicase ATP-binding" evidence="17">
    <location>
        <begin position="226"/>
        <end position="481"/>
    </location>
</feature>
<protein>
    <recommendedName>
        <fullName evidence="15">DNA 5'-3' helicase</fullName>
        <ecNumber evidence="15">5.6.2.3</ecNumber>
    </recommendedName>
</protein>
<keyword evidence="20" id="KW-1185">Reference proteome</keyword>
<dbReference type="SMART" id="SM00491">
    <property type="entry name" value="HELICc2"/>
    <property type="match status" value="1"/>
</dbReference>
<dbReference type="STRING" id="645991.Sgly_2095"/>
<dbReference type="OrthoDB" id="9803913at2"/>
<evidence type="ECO:0000256" key="16">
    <source>
        <dbReference type="ARBA" id="ARBA00048954"/>
    </source>
</evidence>
<keyword evidence="6" id="KW-0378">Hydrolase</keyword>
<dbReference type="InterPro" id="IPR045028">
    <property type="entry name" value="DinG/Rad3-like"/>
</dbReference>
<dbReference type="HOGENOM" id="CLU_012117_2_0_9"/>
<dbReference type="InterPro" id="IPR006555">
    <property type="entry name" value="ATP-dep_Helicase_C"/>
</dbReference>
<comment type="catalytic activity">
    <reaction evidence="16">
        <text>ATP + H2O = ADP + phosphate + H(+)</text>
        <dbReference type="Rhea" id="RHEA:13065"/>
        <dbReference type="ChEBI" id="CHEBI:15377"/>
        <dbReference type="ChEBI" id="CHEBI:15378"/>
        <dbReference type="ChEBI" id="CHEBI:30616"/>
        <dbReference type="ChEBI" id="CHEBI:43474"/>
        <dbReference type="ChEBI" id="CHEBI:456216"/>
        <dbReference type="EC" id="5.6.2.3"/>
    </reaction>
</comment>
<dbReference type="InterPro" id="IPR006554">
    <property type="entry name" value="Helicase-like_DEXD_c2"/>
</dbReference>
<dbReference type="AlphaFoldDB" id="F0T242"/>
<dbReference type="InterPro" id="IPR014013">
    <property type="entry name" value="Helic_SF1/SF2_ATP-bd_DinG/Rad3"/>
</dbReference>
<keyword evidence="12" id="KW-0234">DNA repair</keyword>
<dbReference type="SMART" id="SM00488">
    <property type="entry name" value="DEXDc2"/>
    <property type="match status" value="1"/>
</dbReference>
<evidence type="ECO:0000313" key="19">
    <source>
        <dbReference type="EMBL" id="ADY56386.1"/>
    </source>
</evidence>
<organism evidence="19 20">
    <name type="scientific">Syntrophobotulus glycolicus (strain DSM 8271 / FlGlyR)</name>
    <dbReference type="NCBI Taxonomy" id="645991"/>
    <lineage>
        <taxon>Bacteria</taxon>
        <taxon>Bacillati</taxon>
        <taxon>Bacillota</taxon>
        <taxon>Clostridia</taxon>
        <taxon>Eubacteriales</taxon>
        <taxon>Desulfitobacteriaceae</taxon>
        <taxon>Syntrophobotulus</taxon>
    </lineage>
</organism>
<evidence type="ECO:0000313" key="20">
    <source>
        <dbReference type="Proteomes" id="UP000007488"/>
    </source>
</evidence>
<keyword evidence="9" id="KW-0408">Iron</keyword>
<dbReference type="GO" id="GO:0003677">
    <property type="term" value="F:DNA binding"/>
    <property type="evidence" value="ECO:0007669"/>
    <property type="project" value="UniProtKB-KW"/>
</dbReference>
<dbReference type="PANTHER" id="PTHR11472">
    <property type="entry name" value="DNA REPAIR DEAD HELICASE RAD3/XP-D SUBFAMILY MEMBER"/>
    <property type="match status" value="1"/>
</dbReference>
<dbReference type="RefSeq" id="WP_013625253.1">
    <property type="nucleotide sequence ID" value="NC_015172.1"/>
</dbReference>
<evidence type="ECO:0000256" key="15">
    <source>
        <dbReference type="ARBA" id="ARBA00044969"/>
    </source>
</evidence>
<evidence type="ECO:0000256" key="1">
    <source>
        <dbReference type="ARBA" id="ARBA00001966"/>
    </source>
</evidence>
<keyword evidence="13" id="KW-0413">Isomerase</keyword>
<dbReference type="GO" id="GO:0051539">
    <property type="term" value="F:4 iron, 4 sulfur cluster binding"/>
    <property type="evidence" value="ECO:0007669"/>
    <property type="project" value="UniProtKB-KW"/>
</dbReference>
<comment type="cofactor">
    <cofactor evidence="1">
        <name>[4Fe-4S] cluster</name>
        <dbReference type="ChEBI" id="CHEBI:49883"/>
    </cofactor>
</comment>
<dbReference type="InterPro" id="IPR002464">
    <property type="entry name" value="DNA/RNA_helicase_DEAH_CS"/>
</dbReference>
<dbReference type="SUPFAM" id="SSF52540">
    <property type="entry name" value="P-loop containing nucleoside triphosphate hydrolases"/>
    <property type="match status" value="1"/>
</dbReference>
<evidence type="ECO:0000256" key="7">
    <source>
        <dbReference type="ARBA" id="ARBA00022806"/>
    </source>
</evidence>
<dbReference type="Pfam" id="PF06733">
    <property type="entry name" value="DEAD_2"/>
    <property type="match status" value="1"/>
</dbReference>
<keyword evidence="7 19" id="KW-0347">Helicase</keyword>
<dbReference type="GO" id="GO:0005524">
    <property type="term" value="F:ATP binding"/>
    <property type="evidence" value="ECO:0007669"/>
    <property type="project" value="UniProtKB-KW"/>
</dbReference>
<evidence type="ECO:0000256" key="6">
    <source>
        <dbReference type="ARBA" id="ARBA00022801"/>
    </source>
</evidence>
<dbReference type="Pfam" id="PF13307">
    <property type="entry name" value="Helicase_C_2"/>
    <property type="match status" value="1"/>
</dbReference>
<dbReference type="PROSITE" id="PS51193">
    <property type="entry name" value="HELICASE_ATP_BIND_2"/>
    <property type="match status" value="1"/>
</dbReference>
<dbReference type="InterPro" id="IPR011545">
    <property type="entry name" value="DEAD/DEAH_box_helicase_dom"/>
</dbReference>
<evidence type="ECO:0000256" key="9">
    <source>
        <dbReference type="ARBA" id="ARBA00023004"/>
    </source>
</evidence>
<evidence type="ECO:0000256" key="2">
    <source>
        <dbReference type="ARBA" id="ARBA00022485"/>
    </source>
</evidence>
<dbReference type="InterPro" id="IPR010614">
    <property type="entry name" value="RAD3-like_helicase_DEAD"/>
</dbReference>
<reference evidence="19 20" key="1">
    <citation type="journal article" date="2011" name="Stand. Genomic Sci.">
        <title>Complete genome sequence of Syntrophobotulus glycolicus type strain (FlGlyR).</title>
        <authorList>
            <person name="Han C."/>
            <person name="Mwirichia R."/>
            <person name="Chertkov O."/>
            <person name="Held B."/>
            <person name="Lapidus A."/>
            <person name="Nolan M."/>
            <person name="Lucas S."/>
            <person name="Hammon N."/>
            <person name="Deshpande S."/>
            <person name="Cheng J.F."/>
            <person name="Tapia R."/>
            <person name="Goodwin L."/>
            <person name="Pitluck S."/>
            <person name="Huntemann M."/>
            <person name="Liolios K."/>
            <person name="Ivanova N."/>
            <person name="Pagani I."/>
            <person name="Mavromatis K."/>
            <person name="Ovchinikova G."/>
            <person name="Pati A."/>
            <person name="Chen A."/>
            <person name="Palaniappan K."/>
            <person name="Land M."/>
            <person name="Hauser L."/>
            <person name="Brambilla E.M."/>
            <person name="Rohde M."/>
            <person name="Spring S."/>
            <person name="Sikorski J."/>
            <person name="Goker M."/>
            <person name="Woyke T."/>
            <person name="Bristow J."/>
            <person name="Eisen J.A."/>
            <person name="Markowitz V."/>
            <person name="Hugenholtz P."/>
            <person name="Kyrpides N.C."/>
            <person name="Klenk H.P."/>
            <person name="Detter J.C."/>
        </authorList>
    </citation>
    <scope>NUCLEOTIDE SEQUENCE [LARGE SCALE GENOMIC DNA]</scope>
    <source>
        <strain evidence="20">DSM 8271 / FlGlyR</strain>
    </source>
</reference>
<feature type="domain" description="Helicase ATP-binding" evidence="18">
    <location>
        <begin position="204"/>
        <end position="479"/>
    </location>
</feature>
<evidence type="ECO:0000256" key="14">
    <source>
        <dbReference type="ARBA" id="ARBA00038058"/>
    </source>
</evidence>
<evidence type="ECO:0000256" key="13">
    <source>
        <dbReference type="ARBA" id="ARBA00023235"/>
    </source>
</evidence>
<dbReference type="GO" id="GO:0016818">
    <property type="term" value="F:hydrolase activity, acting on acid anhydrides, in phosphorus-containing anhydrides"/>
    <property type="evidence" value="ECO:0007669"/>
    <property type="project" value="InterPro"/>
</dbReference>
<dbReference type="GO" id="GO:0046872">
    <property type="term" value="F:metal ion binding"/>
    <property type="evidence" value="ECO:0007669"/>
    <property type="project" value="UniProtKB-KW"/>
</dbReference>
<dbReference type="InterPro" id="IPR027417">
    <property type="entry name" value="P-loop_NTPase"/>
</dbReference>
<dbReference type="PROSITE" id="PS00690">
    <property type="entry name" value="DEAH_ATP_HELICASE"/>
    <property type="match status" value="1"/>
</dbReference>